<dbReference type="EMBL" id="CP006933">
    <property type="protein sequence ID" value="AIS32035.1"/>
    <property type="molecule type" value="Genomic_DNA"/>
</dbReference>
<dbReference type="InterPro" id="IPR049734">
    <property type="entry name" value="NudC-like_C"/>
</dbReference>
<keyword evidence="7" id="KW-0460">Magnesium</keyword>
<keyword evidence="14" id="KW-1185">Reference proteome</keyword>
<feature type="domain" description="Nudix hydrolase" evidence="10">
    <location>
        <begin position="151"/>
        <end position="274"/>
    </location>
</feature>
<dbReference type="InterPro" id="IPR000086">
    <property type="entry name" value="NUDIX_hydrolase_dom"/>
</dbReference>
<dbReference type="STRING" id="2162.BRM9_1220"/>
<dbReference type="OrthoDB" id="40462at2157"/>
<evidence type="ECO:0000313" key="12">
    <source>
        <dbReference type="EMBL" id="CEL24733.1"/>
    </source>
</evidence>
<organism evidence="11 13">
    <name type="scientific">Methanobacterium formicicum</name>
    <dbReference type="NCBI Taxonomy" id="2162"/>
    <lineage>
        <taxon>Archaea</taxon>
        <taxon>Methanobacteriati</taxon>
        <taxon>Methanobacteriota</taxon>
        <taxon>Methanomada group</taxon>
        <taxon>Methanobacteria</taxon>
        <taxon>Methanobacteriales</taxon>
        <taxon>Methanobacteriaceae</taxon>
        <taxon>Methanobacterium</taxon>
    </lineage>
</organism>
<dbReference type="Proteomes" id="UP000062768">
    <property type="component" value="Chromosome I"/>
</dbReference>
<dbReference type="Pfam" id="PF00293">
    <property type="entry name" value="NUDIX"/>
    <property type="match status" value="1"/>
</dbReference>
<evidence type="ECO:0000256" key="8">
    <source>
        <dbReference type="ARBA" id="ARBA00023027"/>
    </source>
</evidence>
<dbReference type="PROSITE" id="PS51462">
    <property type="entry name" value="NUDIX"/>
    <property type="match status" value="1"/>
</dbReference>
<dbReference type="EMBL" id="LN734822">
    <property type="protein sequence ID" value="CEL24733.1"/>
    <property type="molecule type" value="Genomic_DNA"/>
</dbReference>
<dbReference type="InterPro" id="IPR015375">
    <property type="entry name" value="NADH_PPase-like_N"/>
</dbReference>
<gene>
    <name evidence="11" type="primary">nudC</name>
    <name evidence="11" type="ORF">BRM9_1220</name>
    <name evidence="12" type="ORF">MB9_1094</name>
</gene>
<dbReference type="EC" id="3.6.1.22" evidence="4"/>
<dbReference type="KEGG" id="mfc:BRM9_1220"/>
<dbReference type="Pfam" id="PF09296">
    <property type="entry name" value="NUDIX-like"/>
    <property type="match status" value="1"/>
</dbReference>
<evidence type="ECO:0000259" key="10">
    <source>
        <dbReference type="PROSITE" id="PS51462"/>
    </source>
</evidence>
<comment type="cofactor">
    <cofactor evidence="1">
        <name>Mg(2+)</name>
        <dbReference type="ChEBI" id="CHEBI:18420"/>
    </cofactor>
</comment>
<dbReference type="GO" id="GO:0019677">
    <property type="term" value="P:NAD+ catabolic process"/>
    <property type="evidence" value="ECO:0007669"/>
    <property type="project" value="TreeGrafter"/>
</dbReference>
<accession>A0A089ZG92</accession>
<dbReference type="PROSITE" id="PS00893">
    <property type="entry name" value="NUDIX_BOX"/>
    <property type="match status" value="1"/>
</dbReference>
<sequence length="279" mass="31254">MPRESIYKRYKPEFIPQLNNNQGSYWFLFKSNKIMVKNNGNSIQIPFLKNLEDLDIAPERSQYLGTFDGFPAYTGELSPQSATPVEMNFLDLRSLYGAISEDLYLLAGRASQIAHWDRTHQFCGQCGSPTMTKGDEMAKICPECGFTSFTRLSPAVITAIVKDGKLLMAQHTRTTGNMYGLIAGFVEAGETLTEAVERETLEEVGLKVKNISYFGSQPWPYPHSLMVGFTADYDGGEIQVDGKEIVDAQWFSPDELPRTPSGMSIAGDLIQWYLDHYSP</sequence>
<dbReference type="AlphaFoldDB" id="A0A089ZG92"/>
<dbReference type="GO" id="GO:0046872">
    <property type="term" value="F:metal ion binding"/>
    <property type="evidence" value="ECO:0007669"/>
    <property type="project" value="UniProtKB-KW"/>
</dbReference>
<dbReference type="InterPro" id="IPR020084">
    <property type="entry name" value="NUDIX_hydrolase_CS"/>
</dbReference>
<protein>
    <recommendedName>
        <fullName evidence="4">NAD(+) diphosphatase</fullName>
        <ecNumber evidence="4">3.6.1.22</ecNumber>
    </recommendedName>
</protein>
<keyword evidence="8" id="KW-0520">NAD</keyword>
<dbReference type="CDD" id="cd03429">
    <property type="entry name" value="NUDIX_NADH_pyrophosphatase_Nudt13"/>
    <property type="match status" value="1"/>
</dbReference>
<evidence type="ECO:0000256" key="9">
    <source>
        <dbReference type="ARBA" id="ARBA00023679"/>
    </source>
</evidence>
<reference evidence="11" key="1">
    <citation type="submission" date="2013-12" db="EMBL/GenBank/DDBJ databases">
        <title>The complete genome sequence of Methanobacterium sp. BRM9.</title>
        <authorList>
            <consortium name="Pastoral Greenhouse Gas Research Consortium"/>
            <person name="Kelly W.J."/>
            <person name="Leahy S.C."/>
            <person name="Perry R."/>
            <person name="Li D."/>
            <person name="Altermann E."/>
            <person name="Lambie S.C."/>
            <person name="Attwood G.T."/>
        </authorList>
    </citation>
    <scope>NUCLEOTIDE SEQUENCE [LARGE SCALE GENOMIC DNA]</scope>
    <source>
        <strain evidence="11">BRM9</strain>
    </source>
</reference>
<evidence type="ECO:0000256" key="1">
    <source>
        <dbReference type="ARBA" id="ARBA00001946"/>
    </source>
</evidence>
<dbReference type="GO" id="GO:0035529">
    <property type="term" value="F:NADH pyrophosphatase activity"/>
    <property type="evidence" value="ECO:0007669"/>
    <property type="project" value="TreeGrafter"/>
</dbReference>
<reference evidence="12" key="2">
    <citation type="submission" date="2014-09" db="EMBL/GenBank/DDBJ databases">
        <authorList>
            <person name="Bishop-Lilly K.A."/>
            <person name="Broomall S.M."/>
            <person name="Chain P.S."/>
            <person name="Chertkov O."/>
            <person name="Coyne S.R."/>
            <person name="Daligault H.E."/>
            <person name="Davenport K.W."/>
            <person name="Erkkila T."/>
            <person name="Frey K.G."/>
            <person name="Gibbons H.S."/>
            <person name="Gu W."/>
            <person name="Jaissle J."/>
            <person name="Johnson S.L."/>
            <person name="Koroleva G.I."/>
            <person name="Ladner J.T."/>
            <person name="Lo C.-C."/>
            <person name="Minogue T.D."/>
            <person name="Munk C."/>
            <person name="Palacios G.F."/>
            <person name="Redden C.L."/>
            <person name="Rosenzweig C.N."/>
            <person name="Scholz M.B."/>
            <person name="Teshima H."/>
            <person name="Xu Y."/>
        </authorList>
    </citation>
    <scope>NUCLEOTIDE SEQUENCE</scope>
    <source>
        <strain evidence="12">Mb9</strain>
    </source>
</reference>
<dbReference type="InterPro" id="IPR050241">
    <property type="entry name" value="NAD-cap_RNA_hydrolase_NudC"/>
</dbReference>
<evidence type="ECO:0000313" key="13">
    <source>
        <dbReference type="Proteomes" id="UP000029661"/>
    </source>
</evidence>
<evidence type="ECO:0000256" key="3">
    <source>
        <dbReference type="ARBA" id="ARBA00009595"/>
    </source>
</evidence>
<evidence type="ECO:0000256" key="4">
    <source>
        <dbReference type="ARBA" id="ARBA00012381"/>
    </source>
</evidence>
<dbReference type="PANTHER" id="PTHR42904:SF6">
    <property type="entry name" value="NAD-CAPPED RNA HYDROLASE NUDT12"/>
    <property type="match status" value="1"/>
</dbReference>
<comment type="cofactor">
    <cofactor evidence="2">
        <name>Zn(2+)</name>
        <dbReference type="ChEBI" id="CHEBI:29105"/>
    </cofactor>
</comment>
<evidence type="ECO:0000256" key="5">
    <source>
        <dbReference type="ARBA" id="ARBA00022723"/>
    </source>
</evidence>
<evidence type="ECO:0000313" key="11">
    <source>
        <dbReference type="EMBL" id="AIS32035.1"/>
    </source>
</evidence>
<keyword evidence="6 12" id="KW-0378">Hydrolase</keyword>
<dbReference type="PANTHER" id="PTHR42904">
    <property type="entry name" value="NUDIX HYDROLASE, NUDC SUBFAMILY"/>
    <property type="match status" value="1"/>
</dbReference>
<evidence type="ECO:0000256" key="2">
    <source>
        <dbReference type="ARBA" id="ARBA00001947"/>
    </source>
</evidence>
<proteinExistence type="inferred from homology"/>
<dbReference type="SUPFAM" id="SSF55811">
    <property type="entry name" value="Nudix"/>
    <property type="match status" value="2"/>
</dbReference>
<evidence type="ECO:0000256" key="7">
    <source>
        <dbReference type="ARBA" id="ARBA00022842"/>
    </source>
</evidence>
<dbReference type="Pfam" id="PF09297">
    <property type="entry name" value="Zn_ribbon_NUD"/>
    <property type="match status" value="1"/>
</dbReference>
<dbReference type="Gene3D" id="3.90.79.10">
    <property type="entry name" value="Nucleoside Triphosphate Pyrophosphohydrolase"/>
    <property type="match status" value="1"/>
</dbReference>
<dbReference type="NCBIfam" id="NF001299">
    <property type="entry name" value="PRK00241.1"/>
    <property type="match status" value="1"/>
</dbReference>
<evidence type="ECO:0000256" key="6">
    <source>
        <dbReference type="ARBA" id="ARBA00022801"/>
    </source>
</evidence>
<dbReference type="PATRIC" id="fig|2162.10.peg.1142"/>
<dbReference type="GO" id="GO:0005829">
    <property type="term" value="C:cytosol"/>
    <property type="evidence" value="ECO:0007669"/>
    <property type="project" value="TreeGrafter"/>
</dbReference>
<dbReference type="InterPro" id="IPR015797">
    <property type="entry name" value="NUDIX_hydrolase-like_dom_sf"/>
</dbReference>
<name>A0A089ZG92_METFO</name>
<comment type="similarity">
    <text evidence="3">Belongs to the Nudix hydrolase family. NudC subfamily.</text>
</comment>
<dbReference type="GO" id="GO:0006742">
    <property type="term" value="P:NADP+ catabolic process"/>
    <property type="evidence" value="ECO:0007669"/>
    <property type="project" value="TreeGrafter"/>
</dbReference>
<dbReference type="Gene3D" id="3.90.79.20">
    <property type="match status" value="1"/>
</dbReference>
<comment type="catalytic activity">
    <reaction evidence="9">
        <text>a 5'-end NAD(+)-phospho-ribonucleoside in mRNA + H2O = a 5'-end phospho-adenosine-phospho-ribonucleoside in mRNA + beta-nicotinamide D-ribonucleotide + 2 H(+)</text>
        <dbReference type="Rhea" id="RHEA:60876"/>
        <dbReference type="Rhea" id="RHEA-COMP:15698"/>
        <dbReference type="Rhea" id="RHEA-COMP:15719"/>
        <dbReference type="ChEBI" id="CHEBI:14649"/>
        <dbReference type="ChEBI" id="CHEBI:15377"/>
        <dbReference type="ChEBI" id="CHEBI:15378"/>
        <dbReference type="ChEBI" id="CHEBI:144029"/>
        <dbReference type="ChEBI" id="CHEBI:144051"/>
    </reaction>
    <physiologicalReaction direction="left-to-right" evidence="9">
        <dbReference type="Rhea" id="RHEA:60877"/>
    </physiologicalReaction>
</comment>
<keyword evidence="5" id="KW-0479">Metal-binding</keyword>
<evidence type="ECO:0000313" key="14">
    <source>
        <dbReference type="Proteomes" id="UP000062768"/>
    </source>
</evidence>
<dbReference type="Proteomes" id="UP000029661">
    <property type="component" value="Chromosome"/>
</dbReference>
<dbReference type="InterPro" id="IPR015376">
    <property type="entry name" value="Znr_NADH_PPase"/>
</dbReference>